<dbReference type="GO" id="GO:0016937">
    <property type="term" value="F:short-chain fatty acyl-CoA dehydrogenase activity"/>
    <property type="evidence" value="ECO:0007669"/>
    <property type="project" value="UniProtKB-EC"/>
</dbReference>
<dbReference type="Gene3D" id="1.20.140.10">
    <property type="entry name" value="Butyryl-CoA Dehydrogenase, subunit A, domain 3"/>
    <property type="match status" value="1"/>
</dbReference>
<dbReference type="InterPro" id="IPR006089">
    <property type="entry name" value="Acyl-CoA_DH_CS"/>
</dbReference>
<dbReference type="InterPro" id="IPR046373">
    <property type="entry name" value="Acyl-CoA_Oxase/DH_mid-dom_sf"/>
</dbReference>
<dbReference type="FunFam" id="2.40.110.10:FF:000009">
    <property type="entry name" value="Acyl-CoA dehydrogenase"/>
    <property type="match status" value="1"/>
</dbReference>
<evidence type="ECO:0000259" key="7">
    <source>
        <dbReference type="Pfam" id="PF00441"/>
    </source>
</evidence>
<dbReference type="Pfam" id="PF02770">
    <property type="entry name" value="Acyl-CoA_dh_M"/>
    <property type="match status" value="1"/>
</dbReference>
<dbReference type="InterPro" id="IPR036250">
    <property type="entry name" value="AcylCo_DH-like_C"/>
</dbReference>
<dbReference type="EC" id="1.3.8.1" evidence="10"/>
<name>A0A1X6XP35_9MICO</name>
<sequence>MAHTNPYPVTEGVDEETLQEILATVRAYVREKVVPRELEIEDTDEIPQVVREESAEMGLFGWAIPEEFGGLGLNARQDALLSFELGYTTPSYRSLFGTNNGIAGQVLVNYGTDEQKQEWLPKIASGEAIASFALTEADAGSDPSGLTTKAVRDGDDYVINGAKRFITNAAMSDVLMVFARTDPNAQGSKGISVFLVPTTTDGVTVGPKDKKMGQAGAWTSEIFFDDVRVPSASLVGGEEEVGFKAAMASLNKGRLHIGAICVGQATRILDETIEHAKNAQQGGRPIADFQLVQAMLADMYADLQSARALVLDSARRWDEGTDRKLGPSSSKLVASEMLGRVADLGVQVHGGMGYMRETSVERFYRHARLFRIYEGTSEIQKLVIARQLLKGAHKQK</sequence>
<dbReference type="FunFam" id="1.20.140.10:FF:000001">
    <property type="entry name" value="Acyl-CoA dehydrogenase"/>
    <property type="match status" value="1"/>
</dbReference>
<organism evidence="10 11">
    <name type="scientific">Brevibacterium yomogidense</name>
    <dbReference type="NCBI Taxonomy" id="946573"/>
    <lineage>
        <taxon>Bacteria</taxon>
        <taxon>Bacillati</taxon>
        <taxon>Actinomycetota</taxon>
        <taxon>Actinomycetes</taxon>
        <taxon>Micrococcales</taxon>
        <taxon>Brevibacteriaceae</taxon>
        <taxon>Brevibacterium</taxon>
    </lineage>
</organism>
<evidence type="ECO:0000256" key="4">
    <source>
        <dbReference type="ARBA" id="ARBA00022827"/>
    </source>
</evidence>
<dbReference type="SUPFAM" id="SSF56645">
    <property type="entry name" value="Acyl-CoA dehydrogenase NM domain-like"/>
    <property type="match status" value="1"/>
</dbReference>
<dbReference type="Pfam" id="PF02771">
    <property type="entry name" value="Acyl-CoA_dh_N"/>
    <property type="match status" value="1"/>
</dbReference>
<protein>
    <submittedName>
        <fullName evidence="10">Acyl-CoA dehydrogenase, short-chain specific</fullName>
        <ecNumber evidence="10">1.3.8.1</ecNumber>
    </submittedName>
</protein>
<dbReference type="InterPro" id="IPR006091">
    <property type="entry name" value="Acyl-CoA_Oxase/DH_mid-dom"/>
</dbReference>
<comment type="cofactor">
    <cofactor evidence="1 6">
        <name>FAD</name>
        <dbReference type="ChEBI" id="CHEBI:57692"/>
    </cofactor>
</comment>
<dbReference type="PIRSF" id="PIRSF016578">
    <property type="entry name" value="HsaA"/>
    <property type="match status" value="1"/>
</dbReference>
<dbReference type="SUPFAM" id="SSF47203">
    <property type="entry name" value="Acyl-CoA dehydrogenase C-terminal domain-like"/>
    <property type="match status" value="1"/>
</dbReference>
<evidence type="ECO:0000256" key="1">
    <source>
        <dbReference type="ARBA" id="ARBA00001974"/>
    </source>
</evidence>
<evidence type="ECO:0000256" key="5">
    <source>
        <dbReference type="ARBA" id="ARBA00023002"/>
    </source>
</evidence>
<dbReference type="PANTHER" id="PTHR43884:SF40">
    <property type="entry name" value="ACYL-COA DEHYDROGENASE"/>
    <property type="match status" value="1"/>
</dbReference>
<comment type="similarity">
    <text evidence="2 6">Belongs to the acyl-CoA dehydrogenase family.</text>
</comment>
<evidence type="ECO:0000313" key="10">
    <source>
        <dbReference type="EMBL" id="SLN00898.1"/>
    </source>
</evidence>
<dbReference type="PANTHER" id="PTHR43884">
    <property type="entry name" value="ACYL-COA DEHYDROGENASE"/>
    <property type="match status" value="1"/>
</dbReference>
<dbReference type="Gene3D" id="1.10.540.10">
    <property type="entry name" value="Acyl-CoA dehydrogenase/oxidase, N-terminal domain"/>
    <property type="match status" value="1"/>
</dbReference>
<dbReference type="Pfam" id="PF00441">
    <property type="entry name" value="Acyl-CoA_dh_1"/>
    <property type="match status" value="1"/>
</dbReference>
<dbReference type="Gene3D" id="2.40.110.10">
    <property type="entry name" value="Butyryl-CoA Dehydrogenase, subunit A, domain 2"/>
    <property type="match status" value="1"/>
</dbReference>
<dbReference type="InterPro" id="IPR013786">
    <property type="entry name" value="AcylCoA_DH/ox_N"/>
</dbReference>
<feature type="domain" description="Acyl-CoA dehydrogenase/oxidase C-terminal" evidence="7">
    <location>
        <begin position="242"/>
        <end position="389"/>
    </location>
</feature>
<keyword evidence="5 6" id="KW-0560">Oxidoreductase</keyword>
<evidence type="ECO:0000259" key="8">
    <source>
        <dbReference type="Pfam" id="PF02770"/>
    </source>
</evidence>
<dbReference type="AlphaFoldDB" id="A0A1X6XP35"/>
<dbReference type="InterPro" id="IPR009075">
    <property type="entry name" value="AcylCo_DH/oxidase_C"/>
</dbReference>
<feature type="domain" description="Acyl-CoA oxidase/dehydrogenase middle" evidence="8">
    <location>
        <begin position="131"/>
        <end position="227"/>
    </location>
</feature>
<dbReference type="Proteomes" id="UP000196581">
    <property type="component" value="Unassembled WGS sequence"/>
</dbReference>
<accession>A0A1X6XP35</accession>
<proteinExistence type="inferred from homology"/>
<evidence type="ECO:0000256" key="2">
    <source>
        <dbReference type="ARBA" id="ARBA00009347"/>
    </source>
</evidence>
<dbReference type="InterPro" id="IPR009100">
    <property type="entry name" value="AcylCoA_DH/oxidase_NM_dom_sf"/>
</dbReference>
<feature type="domain" description="Acyl-CoA dehydrogenase/oxidase N-terminal" evidence="9">
    <location>
        <begin position="16"/>
        <end position="127"/>
    </location>
</feature>
<keyword evidence="11" id="KW-1185">Reference proteome</keyword>
<keyword evidence="4 6" id="KW-0274">FAD</keyword>
<gene>
    <name evidence="10" type="ORF">FM105_13765</name>
</gene>
<evidence type="ECO:0000313" key="11">
    <source>
        <dbReference type="Proteomes" id="UP000196581"/>
    </source>
</evidence>
<dbReference type="RefSeq" id="WP_087009119.1">
    <property type="nucleotide sequence ID" value="NZ_FWFF01000020.1"/>
</dbReference>
<reference evidence="11" key="1">
    <citation type="submission" date="2017-02" db="EMBL/GenBank/DDBJ databases">
        <authorList>
            <person name="Dridi B."/>
        </authorList>
    </citation>
    <scope>NUCLEOTIDE SEQUENCE [LARGE SCALE GENOMIC DNA]</scope>
    <source>
        <strain evidence="11">B Co 03.10</strain>
    </source>
</reference>
<dbReference type="PROSITE" id="PS00072">
    <property type="entry name" value="ACYL_COA_DH_1"/>
    <property type="match status" value="1"/>
</dbReference>
<dbReference type="GO" id="GO:0050660">
    <property type="term" value="F:flavin adenine dinucleotide binding"/>
    <property type="evidence" value="ECO:0007669"/>
    <property type="project" value="InterPro"/>
</dbReference>
<dbReference type="EMBL" id="FWFF01000020">
    <property type="protein sequence ID" value="SLN00898.1"/>
    <property type="molecule type" value="Genomic_DNA"/>
</dbReference>
<evidence type="ECO:0000256" key="6">
    <source>
        <dbReference type="RuleBase" id="RU362125"/>
    </source>
</evidence>
<evidence type="ECO:0000256" key="3">
    <source>
        <dbReference type="ARBA" id="ARBA00022630"/>
    </source>
</evidence>
<keyword evidence="3 6" id="KW-0285">Flavoprotein</keyword>
<evidence type="ECO:0000259" key="9">
    <source>
        <dbReference type="Pfam" id="PF02771"/>
    </source>
</evidence>
<dbReference type="InterPro" id="IPR037069">
    <property type="entry name" value="AcylCoA_DH/ox_N_sf"/>
</dbReference>